<dbReference type="EMBL" id="CP026095">
    <property type="protein sequence ID" value="AZV43658.1"/>
    <property type="molecule type" value="Genomic_DNA"/>
</dbReference>
<name>A0A3T0KTK3_9BACI</name>
<evidence type="ECO:0000313" key="1">
    <source>
        <dbReference type="EMBL" id="AZV43658.1"/>
    </source>
</evidence>
<dbReference type="RefSeq" id="WP_127760791.1">
    <property type="nucleotide sequence ID" value="NZ_CP026095.1"/>
</dbReference>
<evidence type="ECO:0000313" key="2">
    <source>
        <dbReference type="Proteomes" id="UP000283095"/>
    </source>
</evidence>
<dbReference type="KEGG" id="pasa:BAOM_3049"/>
<organism evidence="1 2">
    <name type="scientific">Peribacillus asahii</name>
    <dbReference type="NCBI Taxonomy" id="228899"/>
    <lineage>
        <taxon>Bacteria</taxon>
        <taxon>Bacillati</taxon>
        <taxon>Bacillota</taxon>
        <taxon>Bacilli</taxon>
        <taxon>Bacillales</taxon>
        <taxon>Bacillaceae</taxon>
        <taxon>Peribacillus</taxon>
    </lineage>
</organism>
<proteinExistence type="predicted"/>
<reference evidence="1 2" key="1">
    <citation type="submission" date="2018-01" db="EMBL/GenBank/DDBJ databases">
        <title>Bacillus asahii Genome sequencing and assembly.</title>
        <authorList>
            <person name="Jiang H."/>
            <person name="Feng Y."/>
            <person name="Zhao F."/>
            <person name="Lin X."/>
        </authorList>
    </citation>
    <scope>NUCLEOTIDE SEQUENCE [LARGE SCALE GENOMIC DNA]</scope>
    <source>
        <strain evidence="1 2">OM18</strain>
    </source>
</reference>
<accession>A0A3T0KTK3</accession>
<dbReference type="AlphaFoldDB" id="A0A3T0KTK3"/>
<protein>
    <submittedName>
        <fullName evidence="1">Uncharacterized protein</fullName>
    </submittedName>
</protein>
<dbReference type="Proteomes" id="UP000283095">
    <property type="component" value="Chromosome"/>
</dbReference>
<sequence>MTIDPRELLLKMKEYDFIYDTKLGKIMNKKSEEDKYFIFKILDLLYDNFDRVKYTDDLSESVIGKEKWGILISQKFAISDKRMPIPQVPFNLLYSSKLISMSLSARQGYYTLVGLLLETDEDIYVMLNFRDEKYRKEYKRLTKEKKKVK</sequence>
<gene>
    <name evidence="1" type="ORF">BAOM_3049</name>
</gene>
<dbReference type="OrthoDB" id="2991213at2"/>